<accession>A0A1V9GDC4</accession>
<gene>
    <name evidence="4" type="ORF">A4R26_01885</name>
</gene>
<dbReference type="AlphaFoldDB" id="A0A1V9GDC4"/>
<dbReference type="InterPro" id="IPR006860">
    <property type="entry name" value="FecR"/>
</dbReference>
<evidence type="ECO:0000256" key="1">
    <source>
        <dbReference type="SAM" id="Phobius"/>
    </source>
</evidence>
<dbReference type="InterPro" id="IPR012373">
    <property type="entry name" value="Ferrdict_sens_TM"/>
</dbReference>
<dbReference type="PANTHER" id="PTHR30273:SF2">
    <property type="entry name" value="PROTEIN FECR"/>
    <property type="match status" value="1"/>
</dbReference>
<dbReference type="RefSeq" id="WP_081159188.1">
    <property type="nucleotide sequence ID" value="NZ_LWBP01000001.1"/>
</dbReference>
<feature type="domain" description="FecR protein" evidence="2">
    <location>
        <begin position="130"/>
        <end position="218"/>
    </location>
</feature>
<dbReference type="Gene3D" id="3.55.50.30">
    <property type="match status" value="1"/>
</dbReference>
<keyword evidence="1" id="KW-1133">Transmembrane helix</keyword>
<evidence type="ECO:0000259" key="2">
    <source>
        <dbReference type="Pfam" id="PF04773"/>
    </source>
</evidence>
<organism evidence="4 5">
    <name type="scientific">Niastella populi</name>
    <dbReference type="NCBI Taxonomy" id="550983"/>
    <lineage>
        <taxon>Bacteria</taxon>
        <taxon>Pseudomonadati</taxon>
        <taxon>Bacteroidota</taxon>
        <taxon>Chitinophagia</taxon>
        <taxon>Chitinophagales</taxon>
        <taxon>Chitinophagaceae</taxon>
        <taxon>Niastella</taxon>
    </lineage>
</organism>
<keyword evidence="5" id="KW-1185">Reference proteome</keyword>
<dbReference type="OrthoDB" id="934696at2"/>
<evidence type="ECO:0000313" key="5">
    <source>
        <dbReference type="Proteomes" id="UP000192276"/>
    </source>
</evidence>
<evidence type="ECO:0008006" key="6">
    <source>
        <dbReference type="Google" id="ProtNLM"/>
    </source>
</evidence>
<dbReference type="Pfam" id="PF04773">
    <property type="entry name" value="FecR"/>
    <property type="match status" value="1"/>
</dbReference>
<dbReference type="InterPro" id="IPR032508">
    <property type="entry name" value="FecR_C"/>
</dbReference>
<dbReference type="Proteomes" id="UP000192276">
    <property type="component" value="Unassembled WGS sequence"/>
</dbReference>
<comment type="caution">
    <text evidence="4">The sequence shown here is derived from an EMBL/GenBank/DDBJ whole genome shotgun (WGS) entry which is preliminary data.</text>
</comment>
<dbReference type="EMBL" id="LWBP01000001">
    <property type="protein sequence ID" value="OQP68574.1"/>
    <property type="molecule type" value="Genomic_DNA"/>
</dbReference>
<evidence type="ECO:0000259" key="3">
    <source>
        <dbReference type="Pfam" id="PF16344"/>
    </source>
</evidence>
<sequence length="352" mass="39548">MNISEALIERFLNNECNEAEQQAVRAYFIQHPEVLNKYMTEQTWCAFEPGKPLPAPVSEKMLAVIRQQTGRKRRLIIIRSWAAAAVLLLATGAWWYTHLVTPAPEKAMATKTTAAPAPASKIIHRSNTTSKTQSITLEDGTRVKLAPRSGLSYPVPFMKDRREITLIGQAVFYVAKDASRPFTVHAGKLATTAIGTVFRITAFEGKTTRVHLLSGKVRVRSDSTVQLNGSNIICLLPGQELQLDLRQHLVLLNRKENPKPFKPAQVITSHRLQQADSTITVFRNEPLANILITLSEKYQTKILFRPGQVEGITFTGRYDHRKERLAAFIQTISLLNNLVMREENGSIIIETR</sequence>
<feature type="transmembrane region" description="Helical" evidence="1">
    <location>
        <begin position="76"/>
        <end position="96"/>
    </location>
</feature>
<dbReference type="PANTHER" id="PTHR30273">
    <property type="entry name" value="PERIPLASMIC SIGNAL SENSOR AND SIGMA FACTOR ACTIVATOR FECR-RELATED"/>
    <property type="match status" value="1"/>
</dbReference>
<evidence type="ECO:0000313" key="4">
    <source>
        <dbReference type="EMBL" id="OQP68574.1"/>
    </source>
</evidence>
<name>A0A1V9GDC4_9BACT</name>
<feature type="domain" description="Protein FecR C-terminal" evidence="3">
    <location>
        <begin position="280"/>
        <end position="349"/>
    </location>
</feature>
<reference evidence="5" key="1">
    <citation type="submission" date="2016-04" db="EMBL/GenBank/DDBJ databases">
        <authorList>
            <person name="Chen L."/>
            <person name="Zhuang W."/>
            <person name="Wang G."/>
        </authorList>
    </citation>
    <scope>NUCLEOTIDE SEQUENCE [LARGE SCALE GENOMIC DNA]</scope>
    <source>
        <strain evidence="5">208</strain>
    </source>
</reference>
<dbReference type="Pfam" id="PF16344">
    <property type="entry name" value="FecR_C"/>
    <property type="match status" value="1"/>
</dbReference>
<dbReference type="Gene3D" id="2.60.120.1440">
    <property type="match status" value="1"/>
</dbReference>
<keyword evidence="1" id="KW-0812">Transmembrane</keyword>
<dbReference type="GO" id="GO:0016989">
    <property type="term" value="F:sigma factor antagonist activity"/>
    <property type="evidence" value="ECO:0007669"/>
    <property type="project" value="TreeGrafter"/>
</dbReference>
<keyword evidence="1" id="KW-0472">Membrane</keyword>
<proteinExistence type="predicted"/>
<protein>
    <recommendedName>
        <fullName evidence="6">FecR protein domain-containing protein</fullName>
    </recommendedName>
</protein>
<dbReference type="STRING" id="550983.A4R26_01885"/>
<dbReference type="PIRSF" id="PIRSF018266">
    <property type="entry name" value="FecR"/>
    <property type="match status" value="1"/>
</dbReference>